<dbReference type="PANTHER" id="PTHR13481">
    <property type="entry name" value="SREBP REGULATING GENE PROTEIN"/>
    <property type="match status" value="1"/>
</dbReference>
<comment type="subcellular location">
    <subcellularLocation>
        <location evidence="1">Golgi apparatus membrane</location>
        <topology evidence="1">Single-pass membrane protein</topology>
    </subcellularLocation>
</comment>
<dbReference type="GO" id="GO:2000640">
    <property type="term" value="P:positive regulation of SREBP signaling pathway"/>
    <property type="evidence" value="ECO:0007669"/>
    <property type="project" value="InterPro"/>
</dbReference>
<evidence type="ECO:0000256" key="5">
    <source>
        <dbReference type="ARBA" id="ARBA00023136"/>
    </source>
</evidence>
<dbReference type="PANTHER" id="PTHR13481:SF0">
    <property type="entry name" value="SREBP REGULATING GENE PROTEIN"/>
    <property type="match status" value="1"/>
</dbReference>
<evidence type="ECO:0000256" key="6">
    <source>
        <dbReference type="ARBA" id="ARBA00023180"/>
    </source>
</evidence>
<reference evidence="9" key="1">
    <citation type="submission" date="2020-03" db="EMBL/GenBank/DDBJ databases">
        <title>Studies in the Genomics of Life Span.</title>
        <authorList>
            <person name="Glass D."/>
        </authorList>
    </citation>
    <scope>NUCLEOTIDE SEQUENCE</scope>
    <source>
        <strain evidence="9">SUZIE</strain>
        <tissue evidence="9">Muscle</tissue>
    </source>
</reference>
<organism evidence="9 10">
    <name type="scientific">Sciurus carolinensis</name>
    <name type="common">Eastern gray squirrel</name>
    <dbReference type="NCBI Taxonomy" id="30640"/>
    <lineage>
        <taxon>Eukaryota</taxon>
        <taxon>Metazoa</taxon>
        <taxon>Chordata</taxon>
        <taxon>Craniata</taxon>
        <taxon>Vertebrata</taxon>
        <taxon>Euteleostomi</taxon>
        <taxon>Mammalia</taxon>
        <taxon>Eutheria</taxon>
        <taxon>Euarchontoglires</taxon>
        <taxon>Glires</taxon>
        <taxon>Rodentia</taxon>
        <taxon>Sciuromorpha</taxon>
        <taxon>Sciuridae</taxon>
        <taxon>Sciurinae</taxon>
        <taxon>Sciurini</taxon>
        <taxon>Sciurus</taxon>
    </lineage>
</organism>
<evidence type="ECO:0000256" key="7">
    <source>
        <dbReference type="ARBA" id="ARBA00023461"/>
    </source>
</evidence>
<sequence>MAAAAPAVLHVLGQQSNKQLLLESFLNRAAVEFQRLFMAVEDHFQLCLAKCRTSSQNVQYENPYPDPIAKFC</sequence>
<dbReference type="GO" id="GO:0000139">
    <property type="term" value="C:Golgi membrane"/>
    <property type="evidence" value="ECO:0007669"/>
    <property type="project" value="UniProtKB-SubCell"/>
</dbReference>
<evidence type="ECO:0000256" key="8">
    <source>
        <dbReference type="ARBA" id="ARBA00023485"/>
    </source>
</evidence>
<dbReference type="AlphaFoldDB" id="A0AA41T7G3"/>
<proteinExistence type="inferred from homology"/>
<dbReference type="Pfam" id="PF10218">
    <property type="entry name" value="SPRING1"/>
    <property type="match status" value="1"/>
</dbReference>
<keyword evidence="4" id="KW-0333">Golgi apparatus</keyword>
<comment type="similarity">
    <text evidence="7">Belongs to the SPRING family.</text>
</comment>
<evidence type="ECO:0000256" key="1">
    <source>
        <dbReference type="ARBA" id="ARBA00004194"/>
    </source>
</evidence>
<keyword evidence="2" id="KW-0812">Transmembrane</keyword>
<evidence type="ECO:0000256" key="2">
    <source>
        <dbReference type="ARBA" id="ARBA00022692"/>
    </source>
</evidence>
<evidence type="ECO:0000313" key="9">
    <source>
        <dbReference type="EMBL" id="MBZ3886334.1"/>
    </source>
</evidence>
<keyword evidence="10" id="KW-1185">Reference proteome</keyword>
<name>A0AA41T7G3_SCICA</name>
<gene>
    <name evidence="9" type="ORF">SUZIE_187425</name>
</gene>
<protein>
    <recommendedName>
        <fullName evidence="8">SREBP regulating gene protein</fullName>
    </recommendedName>
</protein>
<evidence type="ECO:0000256" key="4">
    <source>
        <dbReference type="ARBA" id="ARBA00023034"/>
    </source>
</evidence>
<keyword evidence="6" id="KW-0325">Glycoprotein</keyword>
<dbReference type="InterPro" id="IPR019352">
    <property type="entry name" value="SPRING1"/>
</dbReference>
<dbReference type="EMBL" id="JAATJV010407532">
    <property type="protein sequence ID" value="MBZ3886334.1"/>
    <property type="molecule type" value="Genomic_DNA"/>
</dbReference>
<evidence type="ECO:0000313" key="10">
    <source>
        <dbReference type="Proteomes" id="UP001166674"/>
    </source>
</evidence>
<accession>A0AA41T7G3</accession>
<keyword evidence="3" id="KW-1133">Transmembrane helix</keyword>
<dbReference type="Proteomes" id="UP001166674">
    <property type="component" value="Unassembled WGS sequence"/>
</dbReference>
<comment type="caution">
    <text evidence="9">The sequence shown here is derived from an EMBL/GenBank/DDBJ whole genome shotgun (WGS) entry which is preliminary data.</text>
</comment>
<keyword evidence="5" id="KW-0472">Membrane</keyword>
<evidence type="ECO:0000256" key="3">
    <source>
        <dbReference type="ARBA" id="ARBA00022989"/>
    </source>
</evidence>